<keyword evidence="3" id="KW-1185">Reference proteome</keyword>
<dbReference type="Proteomes" id="UP001239994">
    <property type="component" value="Unassembled WGS sequence"/>
</dbReference>
<evidence type="ECO:0000313" key="3">
    <source>
        <dbReference type="Proteomes" id="UP001239994"/>
    </source>
</evidence>
<protein>
    <submittedName>
        <fullName evidence="2">Uncharacterized protein</fullName>
    </submittedName>
</protein>
<name>A0AAD8Z753_9TELE</name>
<reference evidence="2" key="1">
    <citation type="submission" date="2023-03" db="EMBL/GenBank/DDBJ databases">
        <title>Electrophorus voltai genome.</title>
        <authorList>
            <person name="Bian C."/>
        </authorList>
    </citation>
    <scope>NUCLEOTIDE SEQUENCE</scope>
    <source>
        <strain evidence="2">CB-2022</strain>
        <tissue evidence="2">Muscle</tissue>
    </source>
</reference>
<feature type="non-terminal residue" evidence="2">
    <location>
        <position position="1"/>
    </location>
</feature>
<accession>A0AAD8Z753</accession>
<sequence length="130" mass="14218">YICKGNIMKMKRKERVSTVEVGPGVCRPSGGSEESDSLPKAQTSKRSAESPPSVLSSKTLSFRAEQSSVLLPVGLQVGTSKNRGGEDAGEWKERPYLFLGSKFVALHMKYTMTPSTNKAETMGQFWMVPT</sequence>
<evidence type="ECO:0000256" key="1">
    <source>
        <dbReference type="SAM" id="MobiDB-lite"/>
    </source>
</evidence>
<feature type="region of interest" description="Disordered" evidence="1">
    <location>
        <begin position="20"/>
        <end position="58"/>
    </location>
</feature>
<dbReference type="EMBL" id="JAROKS010000019">
    <property type="protein sequence ID" value="KAK1792701.1"/>
    <property type="molecule type" value="Genomic_DNA"/>
</dbReference>
<proteinExistence type="predicted"/>
<comment type="caution">
    <text evidence="2">The sequence shown here is derived from an EMBL/GenBank/DDBJ whole genome shotgun (WGS) entry which is preliminary data.</text>
</comment>
<gene>
    <name evidence="2" type="ORF">P4O66_012628</name>
</gene>
<evidence type="ECO:0000313" key="2">
    <source>
        <dbReference type="EMBL" id="KAK1792701.1"/>
    </source>
</evidence>
<dbReference type="AlphaFoldDB" id="A0AAD8Z753"/>
<organism evidence="2 3">
    <name type="scientific">Electrophorus voltai</name>
    <dbReference type="NCBI Taxonomy" id="2609070"/>
    <lineage>
        <taxon>Eukaryota</taxon>
        <taxon>Metazoa</taxon>
        <taxon>Chordata</taxon>
        <taxon>Craniata</taxon>
        <taxon>Vertebrata</taxon>
        <taxon>Euteleostomi</taxon>
        <taxon>Actinopterygii</taxon>
        <taxon>Neopterygii</taxon>
        <taxon>Teleostei</taxon>
        <taxon>Ostariophysi</taxon>
        <taxon>Gymnotiformes</taxon>
        <taxon>Gymnotoidei</taxon>
        <taxon>Gymnotidae</taxon>
        <taxon>Electrophorus</taxon>
    </lineage>
</organism>